<comment type="similarity">
    <text evidence="1 2">Belongs to the GSP E family.</text>
</comment>
<evidence type="ECO:0000313" key="4">
    <source>
        <dbReference type="EMBL" id="MBA2932607.1"/>
    </source>
</evidence>
<comment type="function">
    <text evidence="2">Part of the Type IV secretion system.</text>
</comment>
<reference evidence="4 5" key="1">
    <citation type="submission" date="2020-07" db="EMBL/GenBank/DDBJ databases">
        <authorList>
            <person name="Sun Q."/>
        </authorList>
    </citation>
    <scope>NUCLEOTIDE SEQUENCE [LARGE SCALE GENOMIC DNA]</scope>
    <source>
        <strain evidence="4 5">CGMCC 1.13654</strain>
    </source>
</reference>
<organism evidence="4 5">
    <name type="scientific">Sphingomonas chungangi</name>
    <dbReference type="NCBI Taxonomy" id="2683589"/>
    <lineage>
        <taxon>Bacteria</taxon>
        <taxon>Pseudomonadati</taxon>
        <taxon>Pseudomonadota</taxon>
        <taxon>Alphaproteobacteria</taxon>
        <taxon>Sphingomonadales</taxon>
        <taxon>Sphingomonadaceae</taxon>
        <taxon>Sphingomonas</taxon>
    </lineage>
</organism>
<dbReference type="AlphaFoldDB" id="A0A838L0N1"/>
<comment type="caution">
    <text evidence="4">The sequence shown here is derived from an EMBL/GenBank/DDBJ whole genome shotgun (WGS) entry which is preliminary data.</text>
</comment>
<accession>A0A838L0N1</accession>
<dbReference type="GO" id="GO:0043684">
    <property type="term" value="C:type IV secretion system complex"/>
    <property type="evidence" value="ECO:0007669"/>
    <property type="project" value="UniProtKB-UniRule"/>
</dbReference>
<dbReference type="InterPro" id="IPR014155">
    <property type="entry name" value="VirB11"/>
</dbReference>
<evidence type="ECO:0000259" key="3">
    <source>
        <dbReference type="Pfam" id="PF00437"/>
    </source>
</evidence>
<dbReference type="EMBL" id="JACEIB010000001">
    <property type="protein sequence ID" value="MBA2932607.1"/>
    <property type="molecule type" value="Genomic_DNA"/>
</dbReference>
<dbReference type="GO" id="GO:0016887">
    <property type="term" value="F:ATP hydrolysis activity"/>
    <property type="evidence" value="ECO:0007669"/>
    <property type="project" value="InterPro"/>
</dbReference>
<comment type="subcellular location">
    <subcellularLocation>
        <location evidence="2">Cytoplasm</location>
    </subcellularLocation>
</comment>
<evidence type="ECO:0000256" key="2">
    <source>
        <dbReference type="RuleBase" id="RU366071"/>
    </source>
</evidence>
<proteinExistence type="inferred from homology"/>
<protein>
    <recommendedName>
        <fullName evidence="2">Type IV secretion system protein</fullName>
    </recommendedName>
</protein>
<dbReference type="CDD" id="cd01130">
    <property type="entry name" value="VirB11-like_ATPase"/>
    <property type="match status" value="1"/>
</dbReference>
<keyword evidence="2" id="KW-0067">ATP-binding</keyword>
<keyword evidence="2" id="KW-0963">Cytoplasm</keyword>
<dbReference type="PANTHER" id="PTHR30486">
    <property type="entry name" value="TWITCHING MOTILITY PROTEIN PILT"/>
    <property type="match status" value="1"/>
</dbReference>
<dbReference type="GO" id="GO:0044097">
    <property type="term" value="P:secretion by the type IV secretion system"/>
    <property type="evidence" value="ECO:0007669"/>
    <property type="project" value="InterPro"/>
</dbReference>
<evidence type="ECO:0000313" key="5">
    <source>
        <dbReference type="Proteomes" id="UP000570166"/>
    </source>
</evidence>
<keyword evidence="5" id="KW-1185">Reference proteome</keyword>
<gene>
    <name evidence="4" type="primary">virB11</name>
    <name evidence="4" type="ORF">HZF05_00735</name>
</gene>
<dbReference type="PANTHER" id="PTHR30486:SF6">
    <property type="entry name" value="TYPE IV PILUS RETRACTATION ATPASE PILT"/>
    <property type="match status" value="1"/>
</dbReference>
<keyword evidence="2" id="KW-0547">Nucleotide-binding</keyword>
<dbReference type="GO" id="GO:0005737">
    <property type="term" value="C:cytoplasm"/>
    <property type="evidence" value="ECO:0007669"/>
    <property type="project" value="UniProtKB-SubCell"/>
</dbReference>
<dbReference type="Pfam" id="PF00437">
    <property type="entry name" value="T2SSE"/>
    <property type="match status" value="1"/>
</dbReference>
<dbReference type="Gene3D" id="3.40.50.300">
    <property type="entry name" value="P-loop containing nucleotide triphosphate hydrolases"/>
    <property type="match status" value="1"/>
</dbReference>
<dbReference type="GO" id="GO:0005524">
    <property type="term" value="F:ATP binding"/>
    <property type="evidence" value="ECO:0007669"/>
    <property type="project" value="UniProtKB-UniRule"/>
</dbReference>
<dbReference type="RefSeq" id="WP_160364718.1">
    <property type="nucleotide sequence ID" value="NZ_JACEIB010000001.1"/>
</dbReference>
<dbReference type="InterPro" id="IPR001482">
    <property type="entry name" value="T2SS/T4SS_dom"/>
</dbReference>
<name>A0A838L0N1_9SPHN</name>
<evidence type="ECO:0000256" key="1">
    <source>
        <dbReference type="ARBA" id="ARBA00006611"/>
    </source>
</evidence>
<dbReference type="Gene3D" id="3.30.450.90">
    <property type="match status" value="1"/>
</dbReference>
<dbReference type="InterPro" id="IPR050921">
    <property type="entry name" value="T4SS_GSP_E_ATPase"/>
</dbReference>
<sequence length="333" mass="36333">MENIYLQTYLTPLAPFLARADVTDLYINRPGELWIEAYGQRPERHDLPDLTRETLQHLVRQVAALSAQGISREHPLLAASLPSGDRIQVVVPPATRGEIAIAIRKHIVANLALEDFLAGGRLPEVRSTVDGDRSGITENLDTSDSISVLRRAVRGKATVLISGGTSTGKTTLLNTLLREVPAHERLILIEDAPEISVGHENMVGLIAARGSLREADVSVDDLLVASLRMRPDRIILGEIRGAEAYTFLRAINTGHPGSMCTIHANSPEGAIKQLAFLALQSGLRTEWDDLTAYIRESIDVFVHLARIDGKIAVSQIALRNGEGTGLRSMTMLR</sequence>
<dbReference type="NCBIfam" id="TIGR02788">
    <property type="entry name" value="VirB11"/>
    <property type="match status" value="1"/>
</dbReference>
<feature type="domain" description="Bacterial type II secretion system protein E" evidence="3">
    <location>
        <begin position="11"/>
        <end position="306"/>
    </location>
</feature>
<dbReference type="SUPFAM" id="SSF52540">
    <property type="entry name" value="P-loop containing nucleoside triphosphate hydrolases"/>
    <property type="match status" value="1"/>
</dbReference>
<dbReference type="Proteomes" id="UP000570166">
    <property type="component" value="Unassembled WGS sequence"/>
</dbReference>
<dbReference type="InterPro" id="IPR027417">
    <property type="entry name" value="P-loop_NTPase"/>
</dbReference>